<proteinExistence type="predicted"/>
<sequence length="449" mass="49320">MADGDQGLSRHTSRIVVINCPSVTLTNHSLVQMEGLLSVDLLNISNLTLSSYSLKLHPKASKVRVTLRNASVDIIPSNLFHGDVEAIVLDSLKVGQVSAFAFANLVNTNSITLENCQIEAVEALAFKKFDVKFLHVIGGSLGKQLPSRAMNDIEVYDKFMLDGVKIGMVRSSAFVISKPKTVAIHNCEFDSVESEAFDVSVRGTVLIKNNTFGHVAFGAFFSIRSDPENRATLANPYSLMFKNNVLGSFEDGSLVFDRTSFRAELANILVNQACDCDQLTLWKSQILNYTNAHSRLIVTREDSDILVPAFSLESSVDDPETFLCLDDSDSGATLSFVEYESRHCTLNGSMTFLVLSMSGLLTLLMLTACLVVYCCRKRRGEEEKRWISVPTSAPDIVAKNKNGVIGRDTTAGAAPVDSRITMVVPDGRLYRETEFHVIVEKAEPLTTEL</sequence>
<evidence type="ECO:0000313" key="1">
    <source>
        <dbReference type="EMBL" id="KAJ8666975.1"/>
    </source>
</evidence>
<reference evidence="1" key="1">
    <citation type="submission" date="2023-04" db="EMBL/GenBank/DDBJ databases">
        <title>A chromosome-level genome assembly of the parasitoid wasp Eretmocerus hayati.</title>
        <authorList>
            <person name="Zhong Y."/>
            <person name="Liu S."/>
            <person name="Liu Y."/>
        </authorList>
    </citation>
    <scope>NUCLEOTIDE SEQUENCE</scope>
    <source>
        <strain evidence="1">ZJU_SS_LIU_2023</strain>
    </source>
</reference>
<comment type="caution">
    <text evidence="1">The sequence shown here is derived from an EMBL/GenBank/DDBJ whole genome shotgun (WGS) entry which is preliminary data.</text>
</comment>
<organism evidence="1 2">
    <name type="scientific">Eretmocerus hayati</name>
    <dbReference type="NCBI Taxonomy" id="131215"/>
    <lineage>
        <taxon>Eukaryota</taxon>
        <taxon>Metazoa</taxon>
        <taxon>Ecdysozoa</taxon>
        <taxon>Arthropoda</taxon>
        <taxon>Hexapoda</taxon>
        <taxon>Insecta</taxon>
        <taxon>Pterygota</taxon>
        <taxon>Neoptera</taxon>
        <taxon>Endopterygota</taxon>
        <taxon>Hymenoptera</taxon>
        <taxon>Apocrita</taxon>
        <taxon>Proctotrupomorpha</taxon>
        <taxon>Chalcidoidea</taxon>
        <taxon>Aphelinidae</taxon>
        <taxon>Aphelininae</taxon>
        <taxon>Eretmocerus</taxon>
    </lineage>
</organism>
<dbReference type="EMBL" id="CM056744">
    <property type="protein sequence ID" value="KAJ8666975.1"/>
    <property type="molecule type" value="Genomic_DNA"/>
</dbReference>
<dbReference type="Proteomes" id="UP001239111">
    <property type="component" value="Chromosome 4"/>
</dbReference>
<protein>
    <submittedName>
        <fullName evidence="1">Uncharacterized protein</fullName>
    </submittedName>
</protein>
<accession>A0ACC2NBI2</accession>
<keyword evidence="2" id="KW-1185">Reference proteome</keyword>
<gene>
    <name evidence="1" type="ORF">QAD02_008637</name>
</gene>
<evidence type="ECO:0000313" key="2">
    <source>
        <dbReference type="Proteomes" id="UP001239111"/>
    </source>
</evidence>
<name>A0ACC2NBI2_9HYME</name>